<organism evidence="5">
    <name type="scientific">Cymbidium goeringii</name>
    <dbReference type="NCBI Taxonomy" id="112607"/>
    <lineage>
        <taxon>Eukaryota</taxon>
        <taxon>Viridiplantae</taxon>
        <taxon>Streptophyta</taxon>
        <taxon>Embryophyta</taxon>
        <taxon>Tracheophyta</taxon>
        <taxon>Spermatophyta</taxon>
        <taxon>Magnoliopsida</taxon>
        <taxon>Liliopsida</taxon>
        <taxon>Asparagales</taxon>
        <taxon>Orchidaceae</taxon>
        <taxon>Epidendroideae</taxon>
        <taxon>Cymbidieae</taxon>
        <taxon>Cymbidiinae</taxon>
        <taxon>Cymbidium</taxon>
    </lineage>
</organism>
<evidence type="ECO:0000256" key="1">
    <source>
        <dbReference type="ARBA" id="ARBA00023015"/>
    </source>
</evidence>
<comment type="similarity">
    <text evidence="3">Belongs to the GRAS family.</text>
</comment>
<proteinExistence type="evidence at transcript level"/>
<feature type="region of interest" description="SAW" evidence="3">
    <location>
        <begin position="651"/>
        <end position="722"/>
    </location>
</feature>
<feature type="region of interest" description="Disordered" evidence="4">
    <location>
        <begin position="28"/>
        <end position="101"/>
    </location>
</feature>
<comment type="caution">
    <text evidence="3">Lacks conserved residue(s) required for the propagation of feature annotation.</text>
</comment>
<evidence type="ECO:0000256" key="2">
    <source>
        <dbReference type="ARBA" id="ARBA00023163"/>
    </source>
</evidence>
<feature type="compositionally biased region" description="Gly residues" evidence="4">
    <location>
        <begin position="71"/>
        <end position="85"/>
    </location>
</feature>
<name>A0A515HGS8_9ASPA</name>
<dbReference type="PANTHER" id="PTHR31636">
    <property type="entry name" value="OSJNBA0084A10.13 PROTEIN-RELATED"/>
    <property type="match status" value="1"/>
</dbReference>
<reference evidence="5" key="1">
    <citation type="journal article" date="2017" name="BMC Genomics">
        <title>Integrated mRNA and microRNA transcriptome variations in the multi-tepal mutant provide insights into the floral patterning of the orchid Cymbidium goeringii.</title>
        <authorList>
            <person name="Yang F."/>
            <person name="Zhu G."/>
            <person name="Wang Z."/>
            <person name="Liu H."/>
            <person name="Xu Q."/>
            <person name="Huang D."/>
            <person name="Zhao C."/>
        </authorList>
    </citation>
    <scope>NUCLEOTIDE SEQUENCE</scope>
</reference>
<feature type="region of interest" description="Leucine repeat II (LRII)" evidence="3">
    <location>
        <begin position="521"/>
        <end position="553"/>
    </location>
</feature>
<dbReference type="EMBL" id="MK282589">
    <property type="protein sequence ID" value="QDL88629.1"/>
    <property type="molecule type" value="mRNA"/>
</dbReference>
<dbReference type="PROSITE" id="PS50985">
    <property type="entry name" value="GRAS"/>
    <property type="match status" value="1"/>
</dbReference>
<evidence type="ECO:0000256" key="3">
    <source>
        <dbReference type="PROSITE-ProRule" id="PRU01191"/>
    </source>
</evidence>
<feature type="region of interest" description="VHIID" evidence="3">
    <location>
        <begin position="440"/>
        <end position="505"/>
    </location>
</feature>
<keyword evidence="1" id="KW-0805">Transcription regulation</keyword>
<keyword evidence="2" id="KW-0804">Transcription</keyword>
<dbReference type="InterPro" id="IPR005202">
    <property type="entry name" value="TF_GRAS"/>
</dbReference>
<evidence type="ECO:0000313" key="5">
    <source>
        <dbReference type="EMBL" id="QDL88629.1"/>
    </source>
</evidence>
<feature type="short sequence motif" description="VHIID" evidence="3">
    <location>
        <begin position="471"/>
        <end position="475"/>
    </location>
</feature>
<evidence type="ECO:0000256" key="4">
    <source>
        <dbReference type="SAM" id="MobiDB-lite"/>
    </source>
</evidence>
<feature type="compositionally biased region" description="Low complexity" evidence="4">
    <location>
        <begin position="61"/>
        <end position="70"/>
    </location>
</feature>
<dbReference type="Pfam" id="PF03514">
    <property type="entry name" value="GRAS"/>
    <property type="match status" value="1"/>
</dbReference>
<reference evidence="5" key="2">
    <citation type="submission" date="2018-12" db="EMBL/GenBank/DDBJ databases">
        <authorList>
            <person name="Yang F."/>
            <person name="Zhu G."/>
            <person name="Wei Y."/>
        </authorList>
    </citation>
    <scope>NUCLEOTIDE SEQUENCE</scope>
</reference>
<accession>A0A515HGS8</accession>
<sequence length="723" mass="78297">MRGMPFNLSGKGALEAIAAQILGEEDKGGTLWSRSSHKKKKGEVLEPRSVLYQRRSPSPPTSTSTLSSSLSGGGGGGGGGGGSTDTGGVAAISENPSQRKEEWATELHPIAGSLEMSGIVGGGDKCGIGADDWETMLSASAASPNQEQTFLRWIMGDIDDPSAASKHHHYDQFSSQAPPVEFDSGIAGSSFGLVDPLFGFESIGGIAGATTSSGGFYQSSRNVDVKNAIFTSSPPGMTFFQEPPEEKPQILGPNLFLQAKTPNPALFLPSSSFAAATEQHQTSSLFPPHPKRNHSMPNDPAYQIPAVLSGQLMPAPYQLQQRLMKSRPSIAGEDAATATAMVLQQHQALVDQLFKAAELVEAGNFISAHGILARLNHQLSSPLGKPLLRSAFYFKEALQFLVSNSYNPPLATSSPSHRHRTPFTTSLFTPLDVVLKLSAYKAFSEVSPVLHFTNFTVTQALLEELGTVGCIHIIDFDIGIGGQWSSFMHELAQRRRSSTVPQLKITAFVSLCAFHPLELHLTRENLSHFAADLNIPFEINISSVESFDPVEILAVSASCNETIAVNLPVGSGLNPSFSTMLHLVKQLAPKIVVSVDQGCDRSDLPFSHHFLHAFQSSMILLDSIDAAGSNLDTANKIERFILQPKIENCIIGRYRAANKMLQWRTLFASAGFVPVQFSNFTEMQADCLLKRIQVRGFHVEKRQASLYLYWQRGELVSVSAWRC</sequence>
<dbReference type="AlphaFoldDB" id="A0A515HGS8"/>
<protein>
    <submittedName>
        <fullName evidence="5">Scarecrow-like protein 27-like isoform X1</fullName>
    </submittedName>
</protein>